<dbReference type="InterPro" id="IPR002625">
    <property type="entry name" value="Smr_dom"/>
</dbReference>
<evidence type="ECO:0000256" key="1">
    <source>
        <dbReference type="ARBA" id="ARBA00007626"/>
    </source>
</evidence>
<dbReference type="GO" id="GO:0045727">
    <property type="term" value="P:positive regulation of translation"/>
    <property type="evidence" value="ECO:0007669"/>
    <property type="project" value="TreeGrafter"/>
</dbReference>
<accession>A0A1D1XR71</accession>
<evidence type="ECO:0000259" key="5">
    <source>
        <dbReference type="SMART" id="SM00463"/>
    </source>
</evidence>
<dbReference type="PANTHER" id="PTHR47447">
    <property type="entry name" value="OS03G0856100 PROTEIN"/>
    <property type="match status" value="1"/>
</dbReference>
<feature type="compositionally biased region" description="Low complexity" evidence="4">
    <location>
        <begin position="59"/>
        <end position="72"/>
    </location>
</feature>
<feature type="repeat" description="PPR" evidence="3">
    <location>
        <begin position="426"/>
        <end position="456"/>
    </location>
</feature>
<protein>
    <submittedName>
        <fullName evidence="6">Pentatricopeptide repeat-containing protein At5g46580, chloroplastic</fullName>
    </submittedName>
</protein>
<dbReference type="InterPro" id="IPR011990">
    <property type="entry name" value="TPR-like_helical_dom_sf"/>
</dbReference>
<dbReference type="Pfam" id="PF13041">
    <property type="entry name" value="PPR_2"/>
    <property type="match status" value="2"/>
</dbReference>
<feature type="repeat" description="PPR" evidence="3">
    <location>
        <begin position="356"/>
        <end position="390"/>
    </location>
</feature>
<feature type="repeat" description="PPR" evidence="3">
    <location>
        <begin position="462"/>
        <end position="496"/>
    </location>
</feature>
<dbReference type="InterPro" id="IPR002885">
    <property type="entry name" value="PPR_rpt"/>
</dbReference>
<dbReference type="GO" id="GO:0042134">
    <property type="term" value="F:rRNA primary transcript binding"/>
    <property type="evidence" value="ECO:0007669"/>
    <property type="project" value="TreeGrafter"/>
</dbReference>
<organism evidence="6">
    <name type="scientific">Anthurium amnicola</name>
    <dbReference type="NCBI Taxonomy" id="1678845"/>
    <lineage>
        <taxon>Eukaryota</taxon>
        <taxon>Viridiplantae</taxon>
        <taxon>Streptophyta</taxon>
        <taxon>Embryophyta</taxon>
        <taxon>Tracheophyta</taxon>
        <taxon>Spermatophyta</taxon>
        <taxon>Magnoliopsida</taxon>
        <taxon>Liliopsida</taxon>
        <taxon>Araceae</taxon>
        <taxon>Pothoideae</taxon>
        <taxon>Potheae</taxon>
        <taxon>Anthurium</taxon>
    </lineage>
</organism>
<feature type="repeat" description="PPR" evidence="3">
    <location>
        <begin position="251"/>
        <end position="285"/>
    </location>
</feature>
<dbReference type="NCBIfam" id="TIGR00756">
    <property type="entry name" value="PPR"/>
    <property type="match status" value="7"/>
</dbReference>
<evidence type="ECO:0000256" key="3">
    <source>
        <dbReference type="PROSITE-ProRule" id="PRU00708"/>
    </source>
</evidence>
<proteinExistence type="inferred from homology"/>
<dbReference type="Gene3D" id="1.25.40.10">
    <property type="entry name" value="Tetratricopeptide repeat domain"/>
    <property type="match status" value="3"/>
</dbReference>
<sequence>MAATAASLVPSSLAHPSKPPHPIPKASPFLFPAPGGRATSGPCFLCRATGAAKSPTPPTSLDSSTSTPSLSDQLKPISLTLLRDQRGSPEQGRCGGDEAEGQDSDTPPPLLRLSRKPKSTWVNPSSPRPRVLSLRRHPRAAPATSSGPDTTRIGLVSRALADCGDDLAAFSVAVGGAFPGPPARDDALLILGSLRPWQKAHRFFTWLKTQEGFAVETIFYNVVMKSLRLGRQYELVEGLAQEMVDGGVELDNITYSTVITCAKRCGRFDRAIDWFDRMYRTGVMPDEVTYSAVLDVYAKLGKVEEVIGLYERGRASGWKPDAVAFSVLGRMFGEAGDYDGIRYVLEEMKSAGVEPNLVVYNTLLEAMGKAGKPGLARNLFDEMISAGLTPNEKTLTALTKIYGKARWSRDALVLWDQMRANRWPMDFILYNTLLSMCADVGLEEEAEKLFADMKASERCRPDSFSYTAMINIYSSGGKPDRAKELFDEMLGSGVQPNVMCCTCLIQCLGKARRMEDAVKVFGVAMENGVVPDDRLCACLLSVVALCKEGEMEMVLECLEKADDKLVGLLMMLGDANVGFNAIKAKFREILNETAVDARRPICNCLIDVCRNHNFPAGRAHELFSLGNLYGLYPGLHSKVSGEWSLNLRSLSIGAAHIAFEEWTKALSKCLEGGEGLPQIFTVHTGTGAHKFSQGLATAFAAHLETLAAPFQQKEDRRGCFVSTKEDLISWLQATVSPSIVLT</sequence>
<dbReference type="Pfam" id="PF17177">
    <property type="entry name" value="PPR_long"/>
    <property type="match status" value="1"/>
</dbReference>
<dbReference type="GO" id="GO:0009570">
    <property type="term" value="C:chloroplast stroma"/>
    <property type="evidence" value="ECO:0007669"/>
    <property type="project" value="TreeGrafter"/>
</dbReference>
<dbReference type="PROSITE" id="PS51375">
    <property type="entry name" value="PPR"/>
    <property type="match status" value="7"/>
</dbReference>
<dbReference type="Pfam" id="PF01535">
    <property type="entry name" value="PPR"/>
    <property type="match status" value="1"/>
</dbReference>
<dbReference type="SMART" id="SM00463">
    <property type="entry name" value="SMR"/>
    <property type="match status" value="1"/>
</dbReference>
<feature type="domain" description="Smr" evidence="5">
    <location>
        <begin position="642"/>
        <end position="731"/>
    </location>
</feature>
<dbReference type="InterPro" id="IPR033443">
    <property type="entry name" value="PROP1-like_PPR_dom"/>
</dbReference>
<comment type="similarity">
    <text evidence="1">Belongs to the PPR family. P subfamily.</text>
</comment>
<feature type="repeat" description="PPR" evidence="3">
    <location>
        <begin position="286"/>
        <end position="320"/>
    </location>
</feature>
<name>A0A1D1XR71_9ARAE</name>
<gene>
    <name evidence="6" type="primary">At5g46580</name>
    <name evidence="6" type="ORF">g.26831</name>
</gene>
<dbReference type="AlphaFoldDB" id="A0A1D1XR71"/>
<dbReference type="SUPFAM" id="SSF48452">
    <property type="entry name" value="TPR-like"/>
    <property type="match status" value="1"/>
</dbReference>
<evidence type="ECO:0000256" key="4">
    <source>
        <dbReference type="SAM" id="MobiDB-lite"/>
    </source>
</evidence>
<reference evidence="6" key="1">
    <citation type="submission" date="2015-07" db="EMBL/GenBank/DDBJ databases">
        <title>Transcriptome Assembly of Anthurium amnicola.</title>
        <authorList>
            <person name="Suzuki J."/>
        </authorList>
    </citation>
    <scope>NUCLEOTIDE SEQUENCE</scope>
</reference>
<keyword evidence="2" id="KW-0677">Repeat</keyword>
<dbReference type="GO" id="GO:0003729">
    <property type="term" value="F:mRNA binding"/>
    <property type="evidence" value="ECO:0007669"/>
    <property type="project" value="TreeGrafter"/>
</dbReference>
<feature type="repeat" description="PPR" evidence="3">
    <location>
        <begin position="497"/>
        <end position="531"/>
    </location>
</feature>
<evidence type="ECO:0000256" key="2">
    <source>
        <dbReference type="ARBA" id="ARBA00022737"/>
    </source>
</evidence>
<dbReference type="PANTHER" id="PTHR47447:SF3">
    <property type="entry name" value="OS03G0856100 PROTEIN"/>
    <property type="match status" value="1"/>
</dbReference>
<evidence type="ECO:0000313" key="6">
    <source>
        <dbReference type="EMBL" id="JAT44886.1"/>
    </source>
</evidence>
<dbReference type="EMBL" id="GDJX01023050">
    <property type="protein sequence ID" value="JAT44886.1"/>
    <property type="molecule type" value="Transcribed_RNA"/>
</dbReference>
<feature type="region of interest" description="Disordered" evidence="4">
    <location>
        <begin position="1"/>
        <end position="151"/>
    </location>
</feature>
<feature type="repeat" description="PPR" evidence="3">
    <location>
        <begin position="321"/>
        <end position="355"/>
    </location>
</feature>